<gene>
    <name evidence="2" type="ORF">NG743_15930</name>
</gene>
<name>A0ABY5LRB1_9CYAN</name>
<evidence type="ECO:0000313" key="3">
    <source>
        <dbReference type="Proteomes" id="UP001057561"/>
    </source>
</evidence>
<feature type="domain" description="VapC45 PIN like" evidence="1">
    <location>
        <begin position="9"/>
        <end position="87"/>
    </location>
</feature>
<protein>
    <recommendedName>
        <fullName evidence="1">VapC45 PIN like domain-containing protein</fullName>
    </recommendedName>
</protein>
<keyword evidence="3" id="KW-1185">Reference proteome</keyword>
<dbReference type="InterPro" id="IPR041375">
    <property type="entry name" value="VapC45_PIN-like"/>
</dbReference>
<organism evidence="2 3">
    <name type="scientific">Dolichospermum heterosporum TAC447</name>
    <dbReference type="NCBI Taxonomy" id="747523"/>
    <lineage>
        <taxon>Bacteria</taxon>
        <taxon>Bacillati</taxon>
        <taxon>Cyanobacteriota</taxon>
        <taxon>Cyanophyceae</taxon>
        <taxon>Nostocales</taxon>
        <taxon>Aphanizomenonaceae</taxon>
        <taxon>Dolichospermum</taxon>
        <taxon>Dolichospermum heterosporum</taxon>
    </lineage>
</organism>
<accession>A0ABY5LRB1</accession>
<proteinExistence type="predicted"/>
<dbReference type="Pfam" id="PF18478">
    <property type="entry name" value="PIN_10"/>
    <property type="match status" value="1"/>
</dbReference>
<dbReference type="Proteomes" id="UP001057561">
    <property type="component" value="Chromosome"/>
</dbReference>
<dbReference type="EMBL" id="CP099464">
    <property type="protein sequence ID" value="UUO13564.1"/>
    <property type="molecule type" value="Genomic_DNA"/>
</dbReference>
<sequence length="171" mass="19565">MSKPESIIFFIDRCLGTGTVPEKLRHAGIQVEIYDQHFGQGTQDVDWLPEIGQRGWVVLTKDDRISRNKLERIAVARAQIKMFILTSQDLKGEEMAEIFIKATEQMQKFVRKHPAPFIAKISRDGKITSWKIGRNAAVLIMILTIFKCYKADRISPISRLALKIVVIARQE</sequence>
<dbReference type="RefSeq" id="WP_257120425.1">
    <property type="nucleotide sequence ID" value="NZ_CP099464.1"/>
</dbReference>
<reference evidence="2" key="1">
    <citation type="submission" date="2022-06" db="EMBL/GenBank/DDBJ databases">
        <title>Nostosin G and Spiroidesin B from the Cyanobacterium Dolichospermum sp. NIES-1697.</title>
        <authorList>
            <person name="Phan C.-S."/>
            <person name="Mehjabin J.J."/>
            <person name="Anas A.R.J."/>
            <person name="Hayasaka M."/>
            <person name="Onoki R."/>
            <person name="Wang J."/>
            <person name="Umezawa T."/>
            <person name="Washio K."/>
            <person name="Morikawa M."/>
            <person name="Okino T."/>
        </authorList>
    </citation>
    <scope>NUCLEOTIDE SEQUENCE</scope>
    <source>
        <strain evidence="2">NIES-1697</strain>
    </source>
</reference>
<evidence type="ECO:0000259" key="1">
    <source>
        <dbReference type="Pfam" id="PF18478"/>
    </source>
</evidence>
<evidence type="ECO:0000313" key="2">
    <source>
        <dbReference type="EMBL" id="UUO13564.1"/>
    </source>
</evidence>